<dbReference type="PANTHER" id="PTHR37164:SF1">
    <property type="entry name" value="BACTERIOHEMERYTHRIN"/>
    <property type="match status" value="1"/>
</dbReference>
<dbReference type="GO" id="GO:0046872">
    <property type="term" value="F:metal ion binding"/>
    <property type="evidence" value="ECO:0007669"/>
    <property type="project" value="UniProtKB-KW"/>
</dbReference>
<comment type="similarity">
    <text evidence="1">Belongs to the hemerythrin family.</text>
</comment>
<evidence type="ECO:0000256" key="4">
    <source>
        <dbReference type="SAM" id="MobiDB-lite"/>
    </source>
</evidence>
<evidence type="ECO:0000256" key="3">
    <source>
        <dbReference type="ARBA" id="ARBA00023004"/>
    </source>
</evidence>
<accession>A0A1C3RFZ0</accession>
<dbReference type="Gene3D" id="1.20.120.50">
    <property type="entry name" value="Hemerythrin-like"/>
    <property type="match status" value="1"/>
</dbReference>
<organism evidence="6 7">
    <name type="scientific">Candidatus Terasakiella magnetica</name>
    <dbReference type="NCBI Taxonomy" id="1867952"/>
    <lineage>
        <taxon>Bacteria</taxon>
        <taxon>Pseudomonadati</taxon>
        <taxon>Pseudomonadota</taxon>
        <taxon>Alphaproteobacteria</taxon>
        <taxon>Rhodospirillales</taxon>
        <taxon>Terasakiellaceae</taxon>
        <taxon>Terasakiella</taxon>
    </lineage>
</organism>
<dbReference type="SUPFAM" id="SSF47188">
    <property type="entry name" value="Hemerythrin-like"/>
    <property type="match status" value="1"/>
</dbReference>
<keyword evidence="3" id="KW-0408">Iron</keyword>
<dbReference type="CDD" id="cd12107">
    <property type="entry name" value="Hemerythrin"/>
    <property type="match status" value="1"/>
</dbReference>
<feature type="compositionally biased region" description="Low complexity" evidence="4">
    <location>
        <begin position="267"/>
        <end position="281"/>
    </location>
</feature>
<dbReference type="InterPro" id="IPR012827">
    <property type="entry name" value="Hemerythrin_metal-bd"/>
</dbReference>
<reference evidence="6 7" key="1">
    <citation type="submission" date="2016-07" db="EMBL/GenBank/DDBJ databases">
        <authorList>
            <person name="Lefevre C.T."/>
        </authorList>
    </citation>
    <scope>NUCLEOTIDE SEQUENCE [LARGE SCALE GENOMIC DNA]</scope>
    <source>
        <strain evidence="6">PR1</strain>
    </source>
</reference>
<keyword evidence="7" id="KW-1185">Reference proteome</keyword>
<proteinExistence type="inferred from homology"/>
<dbReference type="PANTHER" id="PTHR37164">
    <property type="entry name" value="BACTERIOHEMERYTHRIN"/>
    <property type="match status" value="1"/>
</dbReference>
<dbReference type="Proteomes" id="UP000231658">
    <property type="component" value="Unassembled WGS sequence"/>
</dbReference>
<feature type="domain" description="Hemerythrin-like" evidence="5">
    <location>
        <begin position="335"/>
        <end position="447"/>
    </location>
</feature>
<evidence type="ECO:0000256" key="1">
    <source>
        <dbReference type="ARBA" id="ARBA00010587"/>
    </source>
</evidence>
<evidence type="ECO:0000259" key="5">
    <source>
        <dbReference type="Pfam" id="PF01814"/>
    </source>
</evidence>
<evidence type="ECO:0000313" key="7">
    <source>
        <dbReference type="Proteomes" id="UP000231658"/>
    </source>
</evidence>
<gene>
    <name evidence="6" type="ORF">MTBPR1_20019</name>
</gene>
<dbReference type="RefSeq" id="WP_126465077.1">
    <property type="nucleotide sequence ID" value="NZ_FLYE01000012.1"/>
</dbReference>
<dbReference type="OrthoDB" id="7305302at2"/>
<dbReference type="NCBIfam" id="TIGR02481">
    <property type="entry name" value="hemeryth_dom"/>
    <property type="match status" value="1"/>
</dbReference>
<protein>
    <recommendedName>
        <fullName evidence="5">Hemerythrin-like domain-containing protein</fullName>
    </recommendedName>
</protein>
<dbReference type="EMBL" id="FLYE01000012">
    <property type="protein sequence ID" value="SCA56171.1"/>
    <property type="molecule type" value="Genomic_DNA"/>
</dbReference>
<sequence>MFIIAMVKQSGNTSFEGFWEQQEASSFWSELCTKMDSKLKGDRVSEIHLYKTEASSIADGIKQAKKGQLDVLKSHKPANTKPLREVVRLTGEGLVDDKVLDAANKALYAQADQFLGLVGELIKEFAGLVDGFASGSAANDEQKGRLNEITYEVKIQGGTFNYPLFSLIGAHLEKFLAKHAKDGLNSAYCVRVLQAYVSTLEFVIEKKISGTGGELGKKLLARLQAVIKGETESFEVPKVAPKKPVEAKPAEKKAPAAKPTEAKPVEQKPAAKAPAAQAAPAPKKPAAPEPGVQSQESLNALFASASREEVDDNIDPNKVTEEDFEFKDAYRTGCTAIDEDHRYLLHLVKHLYLSNKGHAGVFETDMIFLMLEGYSRIHFGREELVMEKFGHGDLEDHKAGHEKMLEQLLDVREQQITSVEKNRHIKGVLEYKQIYLEHIILSDFGYKKLLKNKDAEVTALLKDYDVPKSWLGDEQ</sequence>
<dbReference type="STRING" id="1867952.MTBPR1_20019"/>
<dbReference type="InterPro" id="IPR012312">
    <property type="entry name" value="Hemerythrin-like"/>
</dbReference>
<dbReference type="Pfam" id="PF01814">
    <property type="entry name" value="Hemerythrin"/>
    <property type="match status" value="1"/>
</dbReference>
<name>A0A1C3RFZ0_9PROT</name>
<evidence type="ECO:0000313" key="6">
    <source>
        <dbReference type="EMBL" id="SCA56171.1"/>
    </source>
</evidence>
<dbReference type="InterPro" id="IPR050669">
    <property type="entry name" value="Hemerythrin"/>
</dbReference>
<feature type="region of interest" description="Disordered" evidence="4">
    <location>
        <begin position="237"/>
        <end position="294"/>
    </location>
</feature>
<keyword evidence="2" id="KW-0479">Metal-binding</keyword>
<dbReference type="AlphaFoldDB" id="A0A1C3RFZ0"/>
<evidence type="ECO:0000256" key="2">
    <source>
        <dbReference type="ARBA" id="ARBA00022723"/>
    </source>
</evidence>
<dbReference type="InterPro" id="IPR035938">
    <property type="entry name" value="Hemerythrin-like_sf"/>
</dbReference>
<feature type="compositionally biased region" description="Basic and acidic residues" evidence="4">
    <location>
        <begin position="243"/>
        <end position="266"/>
    </location>
</feature>